<sequence>MIKVFDTNWNEIDYRSSGLTCLSFIPESLSPLFETDTPDGEDGQIIYGTNITPRNLYARFYLKAVDHYDYQLLRDEIYSLFDPRRDLYLVDTRQPGKRWKARYSGAFSPEYINQITGQFELTFIASKPFSESIGTSLNPQTFDSELWQIGQGLITDETKYIHNTTKFRIYNAGTEIINPKKHPLIIKYKGASTNLQINNNTTLETWSHTGTTTVNDTLELNRLRSLKNSVVNIFQNTNRRSISLAPGWNEIELIGTSGSFEVTFDFRFYYI</sequence>
<dbReference type="OrthoDB" id="2194642at2"/>
<reference evidence="3" key="1">
    <citation type="submission" date="2017-11" db="EMBL/GenBank/DDBJ databases">
        <authorList>
            <person name="Zhu W."/>
        </authorList>
    </citation>
    <scope>NUCLEOTIDE SEQUENCE [LARGE SCALE GENOMIC DNA]</scope>
    <source>
        <strain evidence="3">CAU 1183</strain>
    </source>
</reference>
<gene>
    <name evidence="2" type="ORF">CWR48_14085</name>
</gene>
<dbReference type="Proteomes" id="UP000257143">
    <property type="component" value="Unassembled WGS sequence"/>
</dbReference>
<keyword evidence="3" id="KW-1185">Reference proteome</keyword>
<accession>A0A3D8PR45</accession>
<feature type="domain" description="Siphovirus-type tail component RIFT-related" evidence="1">
    <location>
        <begin position="17"/>
        <end position="124"/>
    </location>
</feature>
<dbReference type="EMBL" id="PIOC01000019">
    <property type="protein sequence ID" value="RDW17639.1"/>
    <property type="molecule type" value="Genomic_DNA"/>
</dbReference>
<protein>
    <submittedName>
        <fullName evidence="2">Phage tail family protein</fullName>
    </submittedName>
</protein>
<dbReference type="InterPro" id="IPR008841">
    <property type="entry name" value="Siphovirus-type_tail_N"/>
</dbReference>
<name>A0A3D8PR45_9BACI</name>
<dbReference type="AlphaFoldDB" id="A0A3D8PR45"/>
<dbReference type="RefSeq" id="WP_115773887.1">
    <property type="nucleotide sequence ID" value="NZ_PIOC01000019.1"/>
</dbReference>
<dbReference type="NCBIfam" id="TIGR01633">
    <property type="entry name" value="phi3626_gp14_N"/>
    <property type="match status" value="1"/>
</dbReference>
<dbReference type="Pfam" id="PF05709">
    <property type="entry name" value="Sipho_tail"/>
    <property type="match status" value="1"/>
</dbReference>
<evidence type="ECO:0000313" key="3">
    <source>
        <dbReference type="Proteomes" id="UP000257143"/>
    </source>
</evidence>
<organism evidence="2 3">
    <name type="scientific">Oceanobacillus arenosus</name>
    <dbReference type="NCBI Taxonomy" id="1229153"/>
    <lineage>
        <taxon>Bacteria</taxon>
        <taxon>Bacillati</taxon>
        <taxon>Bacillota</taxon>
        <taxon>Bacilli</taxon>
        <taxon>Bacillales</taxon>
        <taxon>Bacillaceae</taxon>
        <taxon>Oceanobacillus</taxon>
    </lineage>
</organism>
<dbReference type="InterPro" id="IPR006520">
    <property type="entry name" value="Dit_BPSPP_N"/>
</dbReference>
<comment type="caution">
    <text evidence="2">The sequence shown here is derived from an EMBL/GenBank/DDBJ whole genome shotgun (WGS) entry which is preliminary data.</text>
</comment>
<dbReference type="Gene3D" id="2.40.30.200">
    <property type="match status" value="1"/>
</dbReference>
<evidence type="ECO:0000259" key="1">
    <source>
        <dbReference type="Pfam" id="PF05709"/>
    </source>
</evidence>
<proteinExistence type="predicted"/>
<evidence type="ECO:0000313" key="2">
    <source>
        <dbReference type="EMBL" id="RDW17639.1"/>
    </source>
</evidence>